<dbReference type="Proteomes" id="UP000019131">
    <property type="component" value="Unassembled WGS sequence"/>
</dbReference>
<dbReference type="AlphaFoldDB" id="W4UYH8"/>
<comment type="caution">
    <text evidence="1">The sequence shown here is derived from an EMBL/GenBank/DDBJ whole genome shotgun (WGS) entry which is preliminary data.</text>
</comment>
<sequence length="59" mass="6796">MMNINHNKTNFPNPFQRRGRDEAKYMKVLLLGSGALKIGEQVSSTIPVHKRSKRSKKKE</sequence>
<dbReference type="STRING" id="1445607.JCM10512_4448"/>
<keyword evidence="2" id="KW-1185">Reference proteome</keyword>
<evidence type="ECO:0000313" key="1">
    <source>
        <dbReference type="EMBL" id="GAE85976.1"/>
    </source>
</evidence>
<reference evidence="1 2" key="1">
    <citation type="journal article" date="2014" name="Genome Announc.">
        <title>Draft Genome Sequence of Bacteroides reticulotermitis Strain JCM 10512T, Isolated from the Gut of a Termite.</title>
        <authorList>
            <person name="Yuki M."/>
            <person name="Oshima K."/>
            <person name="Suda W."/>
            <person name="Sakamoto M."/>
            <person name="Iida T."/>
            <person name="Hattori M."/>
            <person name="Ohkuma M."/>
        </authorList>
    </citation>
    <scope>NUCLEOTIDE SEQUENCE [LARGE SCALE GENOMIC DNA]</scope>
    <source>
        <strain evidence="1 2">JCM 10512</strain>
    </source>
</reference>
<accession>W4UYH8</accession>
<proteinExistence type="predicted"/>
<evidence type="ECO:0000313" key="2">
    <source>
        <dbReference type="Proteomes" id="UP000019131"/>
    </source>
</evidence>
<gene>
    <name evidence="1" type="ORF">JCM10512_4448</name>
</gene>
<dbReference type="EMBL" id="BAIV01000034">
    <property type="protein sequence ID" value="GAE85976.1"/>
    <property type="molecule type" value="Genomic_DNA"/>
</dbReference>
<organism evidence="1 2">
    <name type="scientific">Bacteroides reticulotermitis JCM 10512</name>
    <dbReference type="NCBI Taxonomy" id="1445607"/>
    <lineage>
        <taxon>Bacteria</taxon>
        <taxon>Pseudomonadati</taxon>
        <taxon>Bacteroidota</taxon>
        <taxon>Bacteroidia</taxon>
        <taxon>Bacteroidales</taxon>
        <taxon>Bacteroidaceae</taxon>
        <taxon>Bacteroides</taxon>
    </lineage>
</organism>
<name>W4UYH8_9BACE</name>
<protein>
    <submittedName>
        <fullName evidence="1">Uncharacterized protein</fullName>
    </submittedName>
</protein>